<keyword evidence="7" id="KW-1185">Reference proteome</keyword>
<proteinExistence type="inferred from homology"/>
<dbReference type="PANTHER" id="PTHR39181">
    <property type="entry name" value="TYROSINE-PROTEIN PHOSPHATASE YWQE"/>
    <property type="match status" value="1"/>
</dbReference>
<dbReference type="InterPro" id="IPR016195">
    <property type="entry name" value="Pol/histidinol_Pase-like"/>
</dbReference>
<evidence type="ECO:0000256" key="4">
    <source>
        <dbReference type="ARBA" id="ARBA00051722"/>
    </source>
</evidence>
<organism evidence="6 7">
    <name type="scientific">Virgibacillus subterraneus</name>
    <dbReference type="NCBI Taxonomy" id="621109"/>
    <lineage>
        <taxon>Bacteria</taxon>
        <taxon>Bacillati</taxon>
        <taxon>Bacillota</taxon>
        <taxon>Bacilli</taxon>
        <taxon>Bacillales</taxon>
        <taxon>Bacillaceae</taxon>
        <taxon>Virgibacillus</taxon>
    </lineage>
</organism>
<dbReference type="Proteomes" id="UP000198733">
    <property type="component" value="Unassembled WGS sequence"/>
</dbReference>
<sequence length="255" mass="29231">MIDIHCHILPNVDDGPSTLPQSIEMAKQAVDQGIHTIIATPHHKNGRYTNNKESILRNIEHLNNKLLEVDIPLTILPGQEPRINGDLLNDLTSEDILPLNRNTKYIFVELPTSEVPRYTRQLLFDIQMAEYIPIIVHPERNKRIIEHPSILYDFVRTGALTQITAASFVGNLGKNVQKLSHKLIDANLTHFIASDAHNTTTRDFHLYEAYQMLRNEYGSETFYQFMENSQLLIEGKTVNRSQPTYIKKKKILGLL</sequence>
<comment type="catalytic activity">
    <reaction evidence="4 5">
        <text>O-phospho-L-tyrosyl-[protein] + H2O = L-tyrosyl-[protein] + phosphate</text>
        <dbReference type="Rhea" id="RHEA:10684"/>
        <dbReference type="Rhea" id="RHEA-COMP:10136"/>
        <dbReference type="Rhea" id="RHEA-COMP:20101"/>
        <dbReference type="ChEBI" id="CHEBI:15377"/>
        <dbReference type="ChEBI" id="CHEBI:43474"/>
        <dbReference type="ChEBI" id="CHEBI:46858"/>
        <dbReference type="ChEBI" id="CHEBI:61978"/>
        <dbReference type="EC" id="3.1.3.48"/>
    </reaction>
</comment>
<evidence type="ECO:0000256" key="2">
    <source>
        <dbReference type="ARBA" id="ARBA00022801"/>
    </source>
</evidence>
<evidence type="ECO:0000256" key="3">
    <source>
        <dbReference type="ARBA" id="ARBA00022912"/>
    </source>
</evidence>
<gene>
    <name evidence="6" type="ORF">SAMN05216232_0793</name>
</gene>
<evidence type="ECO:0000313" key="6">
    <source>
        <dbReference type="EMBL" id="SEP75744.1"/>
    </source>
</evidence>
<dbReference type="Gene3D" id="3.20.20.140">
    <property type="entry name" value="Metal-dependent hydrolases"/>
    <property type="match status" value="1"/>
</dbReference>
<reference evidence="6 7" key="1">
    <citation type="submission" date="2016-10" db="EMBL/GenBank/DDBJ databases">
        <authorList>
            <person name="Varghese N."/>
            <person name="Submissions S."/>
        </authorList>
    </citation>
    <scope>NUCLEOTIDE SEQUENCE [LARGE SCALE GENOMIC DNA]</scope>
    <source>
        <strain evidence="6 7">CGMCC 1.7734</strain>
    </source>
</reference>
<dbReference type="Pfam" id="PF19567">
    <property type="entry name" value="CpsB_CapC"/>
    <property type="match status" value="1"/>
</dbReference>
<dbReference type="PANTHER" id="PTHR39181:SF1">
    <property type="entry name" value="TYROSINE-PROTEIN PHOSPHATASE YWQE"/>
    <property type="match status" value="1"/>
</dbReference>
<evidence type="ECO:0000313" key="7">
    <source>
        <dbReference type="Proteomes" id="UP000198733"/>
    </source>
</evidence>
<accession>A0A1H9AG81</accession>
<evidence type="ECO:0000256" key="5">
    <source>
        <dbReference type="PIRNR" id="PIRNR016557"/>
    </source>
</evidence>
<protein>
    <recommendedName>
        <fullName evidence="5">Tyrosine-protein phosphatase</fullName>
        <ecNumber evidence="5">3.1.3.48</ecNumber>
    </recommendedName>
</protein>
<dbReference type="SUPFAM" id="SSF89550">
    <property type="entry name" value="PHP domain-like"/>
    <property type="match status" value="1"/>
</dbReference>
<keyword evidence="2 5" id="KW-0378">Hydrolase</keyword>
<evidence type="ECO:0000256" key="1">
    <source>
        <dbReference type="ARBA" id="ARBA00005750"/>
    </source>
</evidence>
<dbReference type="EC" id="3.1.3.48" evidence="5"/>
<comment type="similarity">
    <text evidence="1 5">Belongs to the metallo-dependent hydrolases superfamily. CpsB/CapC family.</text>
</comment>
<comment type="caution">
    <text evidence="6">The sequence shown here is derived from an EMBL/GenBank/DDBJ whole genome shotgun (WGS) entry which is preliminary data.</text>
</comment>
<keyword evidence="3 5" id="KW-0904">Protein phosphatase</keyword>
<name>A0A1H9AG81_9BACI</name>
<dbReference type="EMBL" id="FOEH01000001">
    <property type="protein sequence ID" value="SEP75744.1"/>
    <property type="molecule type" value="Genomic_DNA"/>
</dbReference>
<dbReference type="InterPro" id="IPR016667">
    <property type="entry name" value="Caps_polysacc_synth_CpsB/CapC"/>
</dbReference>
<dbReference type="PIRSF" id="PIRSF016557">
    <property type="entry name" value="Caps_synth_CpsB"/>
    <property type="match status" value="1"/>
</dbReference>
<dbReference type="RefSeq" id="WP_092502388.1">
    <property type="nucleotide sequence ID" value="NZ_FOEH01000001.1"/>
</dbReference>